<feature type="non-terminal residue" evidence="1">
    <location>
        <position position="1"/>
    </location>
</feature>
<sequence length="261" mass="27831">TSHGVFLEPPAFGVVIGEPLADPTTAVLDDGRIRLYAYAQGIGIVSAVSDNGLTFTEEPGVRIPGIEAGQPRVWRLPDGRWRLYVSKMMEIASFTSEDGLIFTKDSGNRLTAEAAGLPAISSPAIVEVESGRWRMYYSTLAIPGAGPGGKRSGSATSTDLLTWTVDPGWRLGEGAPYLTDSAEHPFPVLDEDGTVSLFYGKFRASPGGAPDGLYRAISADGLTFTEEAYTGLYFGNDPEVLRLPTGNRIVYYGDFDPAIGG</sequence>
<evidence type="ECO:0000313" key="1">
    <source>
        <dbReference type="EMBL" id="SVD87947.1"/>
    </source>
</evidence>
<organism evidence="1">
    <name type="scientific">marine metagenome</name>
    <dbReference type="NCBI Taxonomy" id="408172"/>
    <lineage>
        <taxon>unclassified sequences</taxon>
        <taxon>metagenomes</taxon>
        <taxon>ecological metagenomes</taxon>
    </lineage>
</organism>
<dbReference type="SUPFAM" id="SSF75005">
    <property type="entry name" value="Arabinanase/levansucrase/invertase"/>
    <property type="match status" value="1"/>
</dbReference>
<dbReference type="Gene3D" id="2.115.10.20">
    <property type="entry name" value="Glycosyl hydrolase domain, family 43"/>
    <property type="match status" value="1"/>
</dbReference>
<evidence type="ECO:0008006" key="2">
    <source>
        <dbReference type="Google" id="ProtNLM"/>
    </source>
</evidence>
<proteinExistence type="predicted"/>
<name>A0A382YXF6_9ZZZZ</name>
<dbReference type="EMBL" id="UINC01179318">
    <property type="protein sequence ID" value="SVD87947.1"/>
    <property type="molecule type" value="Genomic_DNA"/>
</dbReference>
<dbReference type="InterPro" id="IPR023296">
    <property type="entry name" value="Glyco_hydro_beta-prop_sf"/>
</dbReference>
<dbReference type="AlphaFoldDB" id="A0A382YXF6"/>
<accession>A0A382YXF6</accession>
<gene>
    <name evidence="1" type="ORF">METZ01_LOCUS440801</name>
</gene>
<feature type="non-terminal residue" evidence="1">
    <location>
        <position position="261"/>
    </location>
</feature>
<reference evidence="1" key="1">
    <citation type="submission" date="2018-05" db="EMBL/GenBank/DDBJ databases">
        <authorList>
            <person name="Lanie J.A."/>
            <person name="Ng W.-L."/>
            <person name="Kazmierczak K.M."/>
            <person name="Andrzejewski T.M."/>
            <person name="Davidsen T.M."/>
            <person name="Wayne K.J."/>
            <person name="Tettelin H."/>
            <person name="Glass J.I."/>
            <person name="Rusch D."/>
            <person name="Podicherti R."/>
            <person name="Tsui H.-C.T."/>
            <person name="Winkler M.E."/>
        </authorList>
    </citation>
    <scope>NUCLEOTIDE SEQUENCE</scope>
</reference>
<protein>
    <recommendedName>
        <fullName evidence="2">Glycosyl hydrolase family 32 N-terminal domain-containing protein</fullName>
    </recommendedName>
</protein>